<protein>
    <submittedName>
        <fullName evidence="1">Uncharacterized protein</fullName>
    </submittedName>
</protein>
<organism evidence="1 2">
    <name type="scientific">Caballeronia arationis</name>
    <dbReference type="NCBI Taxonomy" id="1777142"/>
    <lineage>
        <taxon>Bacteria</taxon>
        <taxon>Pseudomonadati</taxon>
        <taxon>Pseudomonadota</taxon>
        <taxon>Betaproteobacteria</taxon>
        <taxon>Burkholderiales</taxon>
        <taxon>Burkholderiaceae</taxon>
        <taxon>Caballeronia</taxon>
    </lineage>
</organism>
<comment type="caution">
    <text evidence="1">The sequence shown here is derived from an EMBL/GenBank/DDBJ whole genome shotgun (WGS) entry which is preliminary data.</text>
</comment>
<dbReference type="Proteomes" id="UP000219522">
    <property type="component" value="Unassembled WGS sequence"/>
</dbReference>
<evidence type="ECO:0000313" key="2">
    <source>
        <dbReference type="Proteomes" id="UP000219522"/>
    </source>
</evidence>
<dbReference type="EMBL" id="OCSU01000003">
    <property type="protein sequence ID" value="SOE87986.1"/>
    <property type="molecule type" value="Genomic_DNA"/>
</dbReference>
<dbReference type="RefSeq" id="WP_143753683.1">
    <property type="nucleotide sequence ID" value="NZ_OCSU01000003.1"/>
</dbReference>
<keyword evidence="2" id="KW-1185">Reference proteome</keyword>
<evidence type="ECO:0000313" key="1">
    <source>
        <dbReference type="EMBL" id="SOE87986.1"/>
    </source>
</evidence>
<proteinExistence type="predicted"/>
<sequence length="71" mass="8500">MIVRNNKRWLKIIAMGKRAPRHNVGVYCIVNFDFSKCKTLNVRFKRVKLSKKKMNRRYSNRLLCNIGPGRY</sequence>
<name>A0A7Z7N5T0_9BURK</name>
<reference evidence="1 2" key="1">
    <citation type="submission" date="2017-09" db="EMBL/GenBank/DDBJ databases">
        <authorList>
            <person name="Varghese N."/>
            <person name="Submissions S."/>
        </authorList>
    </citation>
    <scope>NUCLEOTIDE SEQUENCE [LARGE SCALE GENOMIC DNA]</scope>
    <source>
        <strain evidence="1 2">OK806</strain>
    </source>
</reference>
<dbReference type="AlphaFoldDB" id="A0A7Z7N5T0"/>
<gene>
    <name evidence="1" type="ORF">SAMN05446927_6575</name>
</gene>
<accession>A0A7Z7N5T0</accession>